<dbReference type="KEGG" id="sru:SRU_1268"/>
<dbReference type="PANTHER" id="PTHR43586:SF24">
    <property type="entry name" value="BLR4730 PROTEIN"/>
    <property type="match status" value="1"/>
</dbReference>
<dbReference type="Pfam" id="PF00266">
    <property type="entry name" value="Aminotran_5"/>
    <property type="match status" value="1"/>
</dbReference>
<name>Q2S339_SALRD</name>
<dbReference type="InterPro" id="IPR015422">
    <property type="entry name" value="PyrdxlP-dep_Trfase_small"/>
</dbReference>
<dbReference type="InterPro" id="IPR000192">
    <property type="entry name" value="Aminotrans_V_dom"/>
</dbReference>
<dbReference type="GO" id="GO:0006534">
    <property type="term" value="P:cysteine metabolic process"/>
    <property type="evidence" value="ECO:0007669"/>
    <property type="project" value="InterPro"/>
</dbReference>
<evidence type="ECO:0000313" key="10">
    <source>
        <dbReference type="Proteomes" id="UP000008674"/>
    </source>
</evidence>
<accession>Q2S339</accession>
<dbReference type="Gene3D" id="3.40.640.10">
    <property type="entry name" value="Type I PLP-dependent aspartate aminotransferase-like (Major domain)"/>
    <property type="match status" value="1"/>
</dbReference>
<dbReference type="InterPro" id="IPR015421">
    <property type="entry name" value="PyrdxlP-dep_Trfase_major"/>
</dbReference>
<evidence type="ECO:0000256" key="5">
    <source>
        <dbReference type="ARBA" id="ARBA00022898"/>
    </source>
</evidence>
<gene>
    <name evidence="9" type="ordered locus">SRU_1268</name>
</gene>
<protein>
    <recommendedName>
        <fullName evidence="3">cysteine desulfurase</fullName>
        <ecNumber evidence="3">2.8.1.7</ecNumber>
    </recommendedName>
</protein>
<comment type="similarity">
    <text evidence="2">Belongs to the class-V pyridoxal-phosphate-dependent aminotransferase family. Csd subfamily.</text>
</comment>
<dbReference type="GO" id="GO:0030170">
    <property type="term" value="F:pyridoxal phosphate binding"/>
    <property type="evidence" value="ECO:0007669"/>
    <property type="project" value="InterPro"/>
</dbReference>
<dbReference type="InterPro" id="IPR015424">
    <property type="entry name" value="PyrdxlP-dep_Trfase"/>
</dbReference>
<organism evidence="9 10">
    <name type="scientific">Salinibacter ruber (strain DSM 13855 / M31)</name>
    <dbReference type="NCBI Taxonomy" id="309807"/>
    <lineage>
        <taxon>Bacteria</taxon>
        <taxon>Pseudomonadati</taxon>
        <taxon>Rhodothermota</taxon>
        <taxon>Rhodothermia</taxon>
        <taxon>Rhodothermales</taxon>
        <taxon>Salinibacteraceae</taxon>
        <taxon>Salinibacter</taxon>
    </lineage>
</organism>
<keyword evidence="5" id="KW-0663">Pyridoxal phosphate</keyword>
<evidence type="ECO:0000256" key="2">
    <source>
        <dbReference type="ARBA" id="ARBA00010447"/>
    </source>
</evidence>
<dbReference type="Gene3D" id="3.90.1150.10">
    <property type="entry name" value="Aspartate Aminotransferase, domain 1"/>
    <property type="match status" value="1"/>
</dbReference>
<reference evidence="9 10" key="1">
    <citation type="journal article" date="2005" name="Proc. Natl. Acad. Sci. U.S.A.">
        <title>The genome of Salinibacter ruber: convergence and gene exchange among hyperhalophilic bacteria and archaea.</title>
        <authorList>
            <person name="Mongodin E.F."/>
            <person name="Nelson K.E."/>
            <person name="Daugherty S."/>
            <person name="Deboy R.T."/>
            <person name="Wister J."/>
            <person name="Khouri H."/>
            <person name="Weidman J."/>
            <person name="Walsh D.A."/>
            <person name="Papke R.T."/>
            <person name="Sanchez Perez G."/>
            <person name="Sharma A.K."/>
            <person name="Nesbo C.L."/>
            <person name="MacLeod D."/>
            <person name="Bapteste E."/>
            <person name="Doolittle W.F."/>
            <person name="Charlebois R.L."/>
            <person name="Legault B."/>
            <person name="Rodriguez-Valera F."/>
        </authorList>
    </citation>
    <scope>NUCLEOTIDE SEQUENCE [LARGE SCALE GENOMIC DNA]</scope>
    <source>
        <strain evidence="10">DSM 13855 / CECT 5946 / M31</strain>
    </source>
</reference>
<keyword evidence="10" id="KW-1185">Reference proteome</keyword>
<dbReference type="SUPFAM" id="SSF53383">
    <property type="entry name" value="PLP-dependent transferases"/>
    <property type="match status" value="1"/>
</dbReference>
<sequence>MLPPFPPFSRTSTLAASARHPSGKPEPGRTGRRGTRTARRQASFLFVLRPRMDLDHLRAETPGTDHVLHFNNAGAALPPQPVLDAQVTHLEREATIGGYEAAAAAEGRLHHTYEAIAQMLGCAPDEVALLENATRAWDMAFYGLSFAPGDRILTSPSAYASNHIACLQVAERTGAAVEVLPHDEQGQVDVDALRSTMDDDVALIALTHVPTNGGLVNPAREVGAVADDADVPFLLDACQSAGQMPLPVDELGCTMLSATGRKYLRGPRGTGFLYVQDDWIERIEPPLLDLHAATWTAPDEYEIHPDARRFENWESHVAGQVALGAAVDYALDQGLDAIFDRNQHLAHALRTRLADVPGVTVHAQGRVRCGITTFSAEQKDASTIQAALRTRDINTSVSPPSSTRLDAEARSLPELVRASVHYYNTEAEIDRFVTALRSVLSS</sequence>
<evidence type="ECO:0000313" key="9">
    <source>
        <dbReference type="EMBL" id="ABC45557.1"/>
    </source>
</evidence>
<feature type="region of interest" description="Disordered" evidence="7">
    <location>
        <begin position="1"/>
        <end position="37"/>
    </location>
</feature>
<dbReference type="STRING" id="309807.SRU_1268"/>
<dbReference type="eggNOG" id="COG0520">
    <property type="taxonomic scope" value="Bacteria"/>
</dbReference>
<evidence type="ECO:0000256" key="6">
    <source>
        <dbReference type="ARBA" id="ARBA00050776"/>
    </source>
</evidence>
<dbReference type="EnsemblBacteria" id="ABC45557">
    <property type="protein sequence ID" value="ABC45557"/>
    <property type="gene ID" value="SRU_1268"/>
</dbReference>
<comment type="catalytic activity">
    <reaction evidence="6">
        <text>(sulfur carrier)-H + L-cysteine = (sulfur carrier)-SH + L-alanine</text>
        <dbReference type="Rhea" id="RHEA:43892"/>
        <dbReference type="Rhea" id="RHEA-COMP:14737"/>
        <dbReference type="Rhea" id="RHEA-COMP:14739"/>
        <dbReference type="ChEBI" id="CHEBI:29917"/>
        <dbReference type="ChEBI" id="CHEBI:35235"/>
        <dbReference type="ChEBI" id="CHEBI:57972"/>
        <dbReference type="ChEBI" id="CHEBI:64428"/>
        <dbReference type="EC" id="2.8.1.7"/>
    </reaction>
</comment>
<evidence type="ECO:0000259" key="8">
    <source>
        <dbReference type="Pfam" id="PF00266"/>
    </source>
</evidence>
<evidence type="ECO:0000256" key="3">
    <source>
        <dbReference type="ARBA" id="ARBA00012239"/>
    </source>
</evidence>
<dbReference type="GO" id="GO:0008483">
    <property type="term" value="F:transaminase activity"/>
    <property type="evidence" value="ECO:0007669"/>
    <property type="project" value="UniProtKB-KW"/>
</dbReference>
<dbReference type="EMBL" id="CP000159">
    <property type="protein sequence ID" value="ABC45557.1"/>
    <property type="molecule type" value="Genomic_DNA"/>
</dbReference>
<keyword evidence="4" id="KW-0808">Transferase</keyword>
<keyword evidence="9" id="KW-0032">Aminotransferase</keyword>
<evidence type="ECO:0000256" key="1">
    <source>
        <dbReference type="ARBA" id="ARBA00001933"/>
    </source>
</evidence>
<dbReference type="CDD" id="cd06453">
    <property type="entry name" value="SufS_like"/>
    <property type="match status" value="1"/>
</dbReference>
<comment type="cofactor">
    <cofactor evidence="1">
        <name>pyridoxal 5'-phosphate</name>
        <dbReference type="ChEBI" id="CHEBI:597326"/>
    </cofactor>
</comment>
<proteinExistence type="inferred from homology"/>
<dbReference type="AlphaFoldDB" id="Q2S339"/>
<dbReference type="EC" id="2.8.1.7" evidence="3"/>
<evidence type="ECO:0000256" key="4">
    <source>
        <dbReference type="ARBA" id="ARBA00022679"/>
    </source>
</evidence>
<dbReference type="HOGENOM" id="CLU_003433_2_1_10"/>
<dbReference type="OrthoDB" id="513408at2"/>
<dbReference type="PATRIC" id="fig|309807.25.peg.1316"/>
<dbReference type="Proteomes" id="UP000008674">
    <property type="component" value="Chromosome"/>
</dbReference>
<evidence type="ECO:0000256" key="7">
    <source>
        <dbReference type="SAM" id="MobiDB-lite"/>
    </source>
</evidence>
<feature type="domain" description="Aminotransferase class V" evidence="8">
    <location>
        <begin position="70"/>
        <end position="432"/>
    </location>
</feature>
<dbReference type="InterPro" id="IPR010970">
    <property type="entry name" value="Cys_dSase_SufS"/>
</dbReference>
<dbReference type="PANTHER" id="PTHR43586">
    <property type="entry name" value="CYSTEINE DESULFURASE"/>
    <property type="match status" value="1"/>
</dbReference>
<dbReference type="GO" id="GO:0031071">
    <property type="term" value="F:cysteine desulfurase activity"/>
    <property type="evidence" value="ECO:0007669"/>
    <property type="project" value="UniProtKB-EC"/>
</dbReference>